<evidence type="ECO:0000256" key="1">
    <source>
        <dbReference type="ARBA" id="ARBA00009437"/>
    </source>
</evidence>
<accession>A0A6S6TUH1</accession>
<dbReference type="Gene3D" id="3.40.190.10">
    <property type="entry name" value="Periplasmic binding protein-like II"/>
    <property type="match status" value="2"/>
</dbReference>
<dbReference type="GO" id="GO:0003700">
    <property type="term" value="F:DNA-binding transcription factor activity"/>
    <property type="evidence" value="ECO:0007669"/>
    <property type="project" value="InterPro"/>
</dbReference>
<dbReference type="PANTHER" id="PTHR30537">
    <property type="entry name" value="HTH-TYPE TRANSCRIPTIONAL REGULATOR"/>
    <property type="match status" value="1"/>
</dbReference>
<comment type="similarity">
    <text evidence="1">Belongs to the LysR transcriptional regulatory family.</text>
</comment>
<dbReference type="PROSITE" id="PS50931">
    <property type="entry name" value="HTH_LYSR"/>
    <property type="match status" value="1"/>
</dbReference>
<dbReference type="SUPFAM" id="SSF46785">
    <property type="entry name" value="Winged helix' DNA-binding domain"/>
    <property type="match status" value="1"/>
</dbReference>
<dbReference type="InterPro" id="IPR036388">
    <property type="entry name" value="WH-like_DNA-bd_sf"/>
</dbReference>
<reference evidence="6" key="1">
    <citation type="submission" date="2020-01" db="EMBL/GenBank/DDBJ databases">
        <authorList>
            <person name="Meier V. D."/>
            <person name="Meier V D."/>
        </authorList>
    </citation>
    <scope>NUCLEOTIDE SEQUENCE</scope>
    <source>
        <strain evidence="6">HLG_WM_MAG_09</strain>
    </source>
</reference>
<name>A0A6S6TUH1_9GAMM</name>
<protein>
    <recommendedName>
        <fullName evidence="5">HTH lysR-type domain-containing protein</fullName>
    </recommendedName>
</protein>
<sequence length="257" mass="28959">MKHHLPPLDTLKAFEAAGRHLSFSLAADELCITKSAVSYQIRKLEEQVQSTLFKRSVRQVYLTDSGQRLFQTTQQLFKELETTLFRLRDDNQQAAVSVAATTYVAARWLSPRIAHFSELHPDIAIQFLHTVNSADFKLGDVDLAVRWCRCSDRKERNRLRDIPMPLFPVASPGLLKRIGIVVDTLPLSSTQLQQPAQQAQFSQLPLLAEERPQDLWQDWLAYSGLSNTNPHRIISDADESGQAALVGEGVILACVRK</sequence>
<evidence type="ECO:0000259" key="5">
    <source>
        <dbReference type="PROSITE" id="PS50931"/>
    </source>
</evidence>
<organism evidence="6">
    <name type="scientific">uncultured Thiotrichaceae bacterium</name>
    <dbReference type="NCBI Taxonomy" id="298394"/>
    <lineage>
        <taxon>Bacteria</taxon>
        <taxon>Pseudomonadati</taxon>
        <taxon>Pseudomonadota</taxon>
        <taxon>Gammaproteobacteria</taxon>
        <taxon>Thiotrichales</taxon>
        <taxon>Thiotrichaceae</taxon>
        <taxon>environmental samples</taxon>
    </lineage>
</organism>
<evidence type="ECO:0000256" key="2">
    <source>
        <dbReference type="ARBA" id="ARBA00023015"/>
    </source>
</evidence>
<dbReference type="Gene3D" id="1.10.10.10">
    <property type="entry name" value="Winged helix-like DNA-binding domain superfamily/Winged helix DNA-binding domain"/>
    <property type="match status" value="1"/>
</dbReference>
<dbReference type="PRINTS" id="PR00039">
    <property type="entry name" value="HTHLYSR"/>
</dbReference>
<feature type="domain" description="HTH lysR-type" evidence="5">
    <location>
        <begin position="6"/>
        <end position="63"/>
    </location>
</feature>
<evidence type="ECO:0000256" key="3">
    <source>
        <dbReference type="ARBA" id="ARBA00023125"/>
    </source>
</evidence>
<dbReference type="SUPFAM" id="SSF53850">
    <property type="entry name" value="Periplasmic binding protein-like II"/>
    <property type="match status" value="1"/>
</dbReference>
<dbReference type="AlphaFoldDB" id="A0A6S6TUH1"/>
<dbReference type="FunFam" id="1.10.10.10:FF:000038">
    <property type="entry name" value="Glycine cleavage system transcriptional activator"/>
    <property type="match status" value="1"/>
</dbReference>
<keyword evidence="4" id="KW-0804">Transcription</keyword>
<dbReference type="GO" id="GO:0003677">
    <property type="term" value="F:DNA binding"/>
    <property type="evidence" value="ECO:0007669"/>
    <property type="project" value="UniProtKB-KW"/>
</dbReference>
<dbReference type="InterPro" id="IPR000847">
    <property type="entry name" value="LysR_HTH_N"/>
</dbReference>
<evidence type="ECO:0000313" key="6">
    <source>
        <dbReference type="EMBL" id="CAA6824382.1"/>
    </source>
</evidence>
<dbReference type="Pfam" id="PF03466">
    <property type="entry name" value="LysR_substrate"/>
    <property type="match status" value="1"/>
</dbReference>
<keyword evidence="3" id="KW-0238">DNA-binding</keyword>
<dbReference type="InterPro" id="IPR036390">
    <property type="entry name" value="WH_DNA-bd_sf"/>
</dbReference>
<dbReference type="InterPro" id="IPR058163">
    <property type="entry name" value="LysR-type_TF_proteobact-type"/>
</dbReference>
<gene>
    <name evidence="6" type="ORF">HELGO_WM43329</name>
</gene>
<dbReference type="PANTHER" id="PTHR30537:SF5">
    <property type="entry name" value="HTH-TYPE TRANSCRIPTIONAL ACTIVATOR TTDR-RELATED"/>
    <property type="match status" value="1"/>
</dbReference>
<dbReference type="InterPro" id="IPR005119">
    <property type="entry name" value="LysR_subst-bd"/>
</dbReference>
<evidence type="ECO:0000256" key="4">
    <source>
        <dbReference type="ARBA" id="ARBA00023163"/>
    </source>
</evidence>
<dbReference type="Pfam" id="PF00126">
    <property type="entry name" value="HTH_1"/>
    <property type="match status" value="1"/>
</dbReference>
<dbReference type="EMBL" id="CACVAT010000390">
    <property type="protein sequence ID" value="CAA6824382.1"/>
    <property type="molecule type" value="Genomic_DNA"/>
</dbReference>
<proteinExistence type="inferred from homology"/>
<keyword evidence="2" id="KW-0805">Transcription regulation</keyword>